<keyword evidence="3" id="KW-1185">Reference proteome</keyword>
<gene>
    <name evidence="2" type="ORF">BC938DRAFT_476379</name>
</gene>
<evidence type="ECO:0000313" key="2">
    <source>
        <dbReference type="EMBL" id="RUS17011.1"/>
    </source>
</evidence>
<feature type="signal peptide" evidence="1">
    <location>
        <begin position="1"/>
        <end position="28"/>
    </location>
</feature>
<dbReference type="EMBL" id="RBNJ01023550">
    <property type="protein sequence ID" value="RUS17011.1"/>
    <property type="molecule type" value="Genomic_DNA"/>
</dbReference>
<feature type="chain" id="PRO_5018995259" description="Secreted protein" evidence="1">
    <location>
        <begin position="29"/>
        <end position="132"/>
    </location>
</feature>
<evidence type="ECO:0000256" key="1">
    <source>
        <dbReference type="SAM" id="SignalP"/>
    </source>
</evidence>
<protein>
    <recommendedName>
        <fullName evidence="4">Secreted protein</fullName>
    </recommendedName>
</protein>
<comment type="caution">
    <text evidence="2">The sequence shown here is derived from an EMBL/GenBank/DDBJ whole genome shotgun (WGS) entry which is preliminary data.</text>
</comment>
<reference evidence="2 3" key="1">
    <citation type="journal article" date="2018" name="New Phytol.">
        <title>Phylogenomics of Endogonaceae and evolution of mycorrhizas within Mucoromycota.</title>
        <authorList>
            <person name="Chang Y."/>
            <person name="Desiro A."/>
            <person name="Na H."/>
            <person name="Sandor L."/>
            <person name="Lipzen A."/>
            <person name="Clum A."/>
            <person name="Barry K."/>
            <person name="Grigoriev I.V."/>
            <person name="Martin F.M."/>
            <person name="Stajich J.E."/>
            <person name="Smith M.E."/>
            <person name="Bonito G."/>
            <person name="Spatafora J.W."/>
        </authorList>
    </citation>
    <scope>NUCLEOTIDE SEQUENCE [LARGE SCALE GENOMIC DNA]</scope>
    <source>
        <strain evidence="2 3">AD002</strain>
    </source>
</reference>
<organism evidence="2 3">
    <name type="scientific">Jimgerdemannia flammicorona</name>
    <dbReference type="NCBI Taxonomy" id="994334"/>
    <lineage>
        <taxon>Eukaryota</taxon>
        <taxon>Fungi</taxon>
        <taxon>Fungi incertae sedis</taxon>
        <taxon>Mucoromycota</taxon>
        <taxon>Mucoromycotina</taxon>
        <taxon>Endogonomycetes</taxon>
        <taxon>Endogonales</taxon>
        <taxon>Endogonaceae</taxon>
        <taxon>Jimgerdemannia</taxon>
    </lineage>
</organism>
<keyword evidence="1" id="KW-0732">Signal</keyword>
<evidence type="ECO:0008006" key="4">
    <source>
        <dbReference type="Google" id="ProtNLM"/>
    </source>
</evidence>
<name>A0A433PHI9_9FUNG</name>
<sequence length="132" mass="15031">MLRYLGSPFLSLYCLCFVLLMAISFVQSTGSHRASPARATGPRTGVIWKPSCGRAGYGSSARGTSALSDWKIVEQVKLNYPYFLALRMICLRRWIYVHLEIIYVDFFRVESSPLNQRHLRGSVCAMSLRPHR</sequence>
<accession>A0A433PHI9</accession>
<evidence type="ECO:0000313" key="3">
    <source>
        <dbReference type="Proteomes" id="UP000274822"/>
    </source>
</evidence>
<proteinExistence type="predicted"/>
<dbReference type="Proteomes" id="UP000274822">
    <property type="component" value="Unassembled WGS sequence"/>
</dbReference>
<dbReference type="AlphaFoldDB" id="A0A433PHI9"/>